<keyword evidence="3" id="KW-1185">Reference proteome</keyword>
<evidence type="ECO:0000259" key="1">
    <source>
        <dbReference type="Pfam" id="PF18859"/>
    </source>
</evidence>
<reference evidence="2 3" key="1">
    <citation type="journal article" date="2013" name="Stand. Genomic Sci.">
        <title>Genomic Encyclopedia of Type Strains, Phase I: The one thousand microbial genomes (KMG-I) project.</title>
        <authorList>
            <person name="Kyrpides N.C."/>
            <person name="Woyke T."/>
            <person name="Eisen J.A."/>
            <person name="Garrity G."/>
            <person name="Lilburn T.G."/>
            <person name="Beck B.J."/>
            <person name="Whitman W.B."/>
            <person name="Hugenholtz P."/>
            <person name="Klenk H.P."/>
        </authorList>
    </citation>
    <scope>NUCLEOTIDE SEQUENCE [LARGE SCALE GENOMIC DNA]</scope>
    <source>
        <strain evidence="2 3">DSM 45044</strain>
    </source>
</reference>
<dbReference type="AlphaFoldDB" id="A0A562VD63"/>
<evidence type="ECO:0000313" key="2">
    <source>
        <dbReference type="EMBL" id="TWJ15819.1"/>
    </source>
</evidence>
<dbReference type="InterPro" id="IPR042226">
    <property type="entry name" value="eFR1_2_sf"/>
</dbReference>
<feature type="domain" description="Actinobacteria/chloroflexi VLRF1 release factor" evidence="1">
    <location>
        <begin position="91"/>
        <end position="224"/>
    </location>
</feature>
<proteinExistence type="predicted"/>
<dbReference type="Gene3D" id="3.30.420.60">
    <property type="entry name" value="eRF1 domain 2"/>
    <property type="match status" value="1"/>
</dbReference>
<name>A0A562VD63_9ACTN</name>
<dbReference type="Proteomes" id="UP000321617">
    <property type="component" value="Unassembled WGS sequence"/>
</dbReference>
<dbReference type="SUPFAM" id="SSF53137">
    <property type="entry name" value="Translational machinery components"/>
    <property type="match status" value="1"/>
</dbReference>
<organism evidence="2 3">
    <name type="scientific">Stackebrandtia albiflava</name>
    <dbReference type="NCBI Taxonomy" id="406432"/>
    <lineage>
        <taxon>Bacteria</taxon>
        <taxon>Bacillati</taxon>
        <taxon>Actinomycetota</taxon>
        <taxon>Actinomycetes</taxon>
        <taxon>Glycomycetales</taxon>
        <taxon>Glycomycetaceae</taxon>
        <taxon>Stackebrandtia</taxon>
    </lineage>
</organism>
<dbReference type="InterPro" id="IPR040783">
    <property type="entry name" value="VLRF1"/>
</dbReference>
<sequence>MSVNRPAAGGGREILVAPERIGRWIDGFDRRHGVTSLAPTERGVVATAADGAVADCELPLAARLPVRPPEPGRDGWGGLLEFFADAACRDRRVGGVVARRGGFAIGVFDGARLVSSKVDSTYVQGRTAAGGWSQQRYARRRANQADKAVSAAAGVAARILTPVLDELYAVVTAGDRELVTAILADPRLSGVRERVIPPHFGDVAEPRLATLKELPGWFRMVRVHLTEPTPQS</sequence>
<dbReference type="RefSeq" id="WP_147135135.1">
    <property type="nucleotide sequence ID" value="NZ_BAABIJ010000001.1"/>
</dbReference>
<comment type="caution">
    <text evidence="2">The sequence shown here is derived from an EMBL/GenBank/DDBJ whole genome shotgun (WGS) entry which is preliminary data.</text>
</comment>
<gene>
    <name evidence="2" type="ORF">LX16_1533</name>
</gene>
<dbReference type="NCBIfam" id="NF041024">
    <property type="entry name" value="acVLRF1_NCBI"/>
    <property type="match status" value="1"/>
</dbReference>
<dbReference type="EMBL" id="VLLL01000005">
    <property type="protein sequence ID" value="TWJ15819.1"/>
    <property type="molecule type" value="Genomic_DNA"/>
</dbReference>
<accession>A0A562VD63</accession>
<protein>
    <recommendedName>
        <fullName evidence="1">Actinobacteria/chloroflexi VLRF1 release factor domain-containing protein</fullName>
    </recommendedName>
</protein>
<dbReference type="OrthoDB" id="3728778at2"/>
<dbReference type="Pfam" id="PF18859">
    <property type="entry name" value="acVLRF1"/>
    <property type="match status" value="1"/>
</dbReference>
<evidence type="ECO:0000313" key="3">
    <source>
        <dbReference type="Proteomes" id="UP000321617"/>
    </source>
</evidence>